<feature type="compositionally biased region" description="Polar residues" evidence="1">
    <location>
        <begin position="116"/>
        <end position="128"/>
    </location>
</feature>
<accession>A0A9W8S4Z7</accession>
<sequence>MKTQRVEYADQVRQPQVEVAFDELVCYLLDLGAVPNPHGWKLLRSTGLWTPVGCCLMMSPEGREDALTVAPSNDSDGNLSLAVAWSSSWITRDYSNLPPYWVRLPSPPRKAEDVNQAGSSSGVQNESRPTSEDGLEKTKGDTQKDSSAEIHSPINESHSRSSDAITCQISMSGLVTALTEQNHYGAPSTLNLDSLYIDHLRVHPIKSTGVWFASAATAFGTSSQTILWNYKIPDEILSFARRETVPCGVLVVLGMADESETPDWATKHRDYGAALDQFARRAQEQRAAVAAESLMAPAQREAAAQARMRRENEQRMQDSKMPTQSKGSRPDVNGVRTIVRDKVRTDHIRRDQRMMEALQSPKWDTKLVSEHSLRWLQARDYWDKSLSVKDVVGFMLHRMVLDGDFAANICRMLDKWKAWADVGGMKQSDYQAVQDDQDDFAHAALLVAMIRDTSTALEGTVSMDLQECLRMWRKVRLG</sequence>
<feature type="region of interest" description="Disordered" evidence="1">
    <location>
        <begin position="309"/>
        <end position="332"/>
    </location>
</feature>
<dbReference type="EMBL" id="JAOQAZ010000008">
    <property type="protein sequence ID" value="KAJ4264405.1"/>
    <property type="molecule type" value="Genomic_DNA"/>
</dbReference>
<evidence type="ECO:0000256" key="1">
    <source>
        <dbReference type="SAM" id="MobiDB-lite"/>
    </source>
</evidence>
<feature type="compositionally biased region" description="Basic and acidic residues" evidence="1">
    <location>
        <begin position="129"/>
        <end position="148"/>
    </location>
</feature>
<dbReference type="AlphaFoldDB" id="A0A9W8S4Z7"/>
<gene>
    <name evidence="2" type="ORF">NW762_005604</name>
</gene>
<evidence type="ECO:0000313" key="3">
    <source>
        <dbReference type="Proteomes" id="UP001152049"/>
    </source>
</evidence>
<organism evidence="2 3">
    <name type="scientific">Fusarium torreyae</name>
    <dbReference type="NCBI Taxonomy" id="1237075"/>
    <lineage>
        <taxon>Eukaryota</taxon>
        <taxon>Fungi</taxon>
        <taxon>Dikarya</taxon>
        <taxon>Ascomycota</taxon>
        <taxon>Pezizomycotina</taxon>
        <taxon>Sordariomycetes</taxon>
        <taxon>Hypocreomycetidae</taxon>
        <taxon>Hypocreales</taxon>
        <taxon>Nectriaceae</taxon>
        <taxon>Fusarium</taxon>
    </lineage>
</organism>
<dbReference type="Proteomes" id="UP001152049">
    <property type="component" value="Unassembled WGS sequence"/>
</dbReference>
<proteinExistence type="predicted"/>
<keyword evidence="3" id="KW-1185">Reference proteome</keyword>
<feature type="region of interest" description="Disordered" evidence="1">
    <location>
        <begin position="109"/>
        <end position="162"/>
    </location>
</feature>
<dbReference type="OrthoDB" id="3166386at2759"/>
<comment type="caution">
    <text evidence="2">The sequence shown here is derived from an EMBL/GenBank/DDBJ whole genome shotgun (WGS) entry which is preliminary data.</text>
</comment>
<name>A0A9W8S4Z7_9HYPO</name>
<feature type="compositionally biased region" description="Basic and acidic residues" evidence="1">
    <location>
        <begin position="309"/>
        <end position="318"/>
    </location>
</feature>
<protein>
    <submittedName>
        <fullName evidence="2">Uncharacterized protein</fullName>
    </submittedName>
</protein>
<reference evidence="2" key="1">
    <citation type="submission" date="2022-09" db="EMBL/GenBank/DDBJ databases">
        <title>Fusarium specimens isolated from Avocado Roots.</title>
        <authorList>
            <person name="Stajich J."/>
            <person name="Roper C."/>
            <person name="Heimlech-Rivalta G."/>
        </authorList>
    </citation>
    <scope>NUCLEOTIDE SEQUENCE</scope>
    <source>
        <strain evidence="2">CF00136</strain>
    </source>
</reference>
<evidence type="ECO:0000313" key="2">
    <source>
        <dbReference type="EMBL" id="KAJ4264405.1"/>
    </source>
</evidence>